<proteinExistence type="inferred from homology"/>
<dbReference type="Pfam" id="PF11380">
    <property type="entry name" value="Stealth_CR2"/>
    <property type="match status" value="1"/>
</dbReference>
<dbReference type="InterPro" id="IPR047141">
    <property type="entry name" value="Stealth"/>
</dbReference>
<dbReference type="Pfam" id="PF17102">
    <property type="entry name" value="Stealth_CR3"/>
    <property type="match status" value="1"/>
</dbReference>
<feature type="domain" description="Stealth protein CR1 conserved region 1" evidence="5">
    <location>
        <begin position="220"/>
        <end position="247"/>
    </location>
</feature>
<evidence type="ECO:0000256" key="1">
    <source>
        <dbReference type="ARBA" id="ARBA00007583"/>
    </source>
</evidence>
<dbReference type="PANTHER" id="PTHR24045">
    <property type="match status" value="1"/>
</dbReference>
<evidence type="ECO:0000259" key="6">
    <source>
        <dbReference type="Pfam" id="PF17102"/>
    </source>
</evidence>
<evidence type="ECO:0000259" key="4">
    <source>
        <dbReference type="Pfam" id="PF11380"/>
    </source>
</evidence>
<sequence>MTSSIASAAPERPALRRLLPADQLALTDSSDDLEITTHRAHFVIARRQADVTRWRLAARTATTVADSLASAGVPFFAMHLPYTRSARWGVRRDDLATVFDAIGRRLGGEGFYYHAREIGLPRPVTEAPTADELDSLRDISVFQYVRCTTTGKLYGAPDGCRIAVWDDHESRATLIAPDRQSIVQEIDRSDPPSLTTRARWDGWLEPSVDGSAADASAIEFPVDAVYLWVDDSDPQWRAKRAATRRRLGLADLPEGSDAHYFRDRGELRASMRSLEAYAPWIRHIYLVTDDQTPDWLDTQHGRVTVVDHREIFSDSEALPSFSSHAIGSQVHRIPGLSDRYLILNDDVMFTAPVTPYDFFTGDGQLRVFFSRSRRPDISRDHQNPLERARSNSAELIHRDFGRRASEVFAHVPIPQRKDVATEVAERYASEIAVTVGSPFRSETDVESNSWLHLYTALFTGRGVRSAIRYAYFNIGDPSVRERLLRKGHPGNVSVICLNDVPPPSGEDDADPGWLPAWLADAFPIPAPFEIPATPTGDRPS</sequence>
<keyword evidence="8" id="KW-1185">Reference proteome</keyword>
<accession>A0ABY4YHI5</accession>
<dbReference type="Proteomes" id="UP001056535">
    <property type="component" value="Chromosome"/>
</dbReference>
<keyword evidence="3" id="KW-0270">Exopolysaccharide synthesis</keyword>
<dbReference type="EMBL" id="CP099490">
    <property type="protein sequence ID" value="USQ76154.1"/>
    <property type="molecule type" value="Genomic_DNA"/>
</dbReference>
<dbReference type="InterPro" id="IPR031358">
    <property type="entry name" value="Stealth_CR1"/>
</dbReference>
<dbReference type="InterPro" id="IPR021520">
    <property type="entry name" value="Stealth_CR2"/>
</dbReference>
<name>A0ABY4YHI5_9MICO</name>
<dbReference type="Pfam" id="PF17101">
    <property type="entry name" value="Stealth_CR1"/>
    <property type="match status" value="1"/>
</dbReference>
<feature type="domain" description="Stealth protein CR2 conserved region 2" evidence="4">
    <location>
        <begin position="261"/>
        <end position="364"/>
    </location>
</feature>
<gene>
    <name evidence="7" type="ORF">NF557_16435</name>
</gene>
<feature type="domain" description="Stealth protein CR3 conserved region 3" evidence="6">
    <location>
        <begin position="409"/>
        <end position="456"/>
    </location>
</feature>
<reference evidence="7" key="1">
    <citation type="submission" date="2022-06" db="EMBL/GenBank/DDBJ databases">
        <title>Ornithinimicrobium JY.X270.</title>
        <authorList>
            <person name="Huang Y."/>
        </authorList>
    </citation>
    <scope>NUCLEOTIDE SEQUENCE</scope>
    <source>
        <strain evidence="7">JY.X270</strain>
    </source>
</reference>
<protein>
    <submittedName>
        <fullName evidence="7">Stealth CR1 domain-containing protein</fullName>
    </submittedName>
</protein>
<evidence type="ECO:0000313" key="8">
    <source>
        <dbReference type="Proteomes" id="UP001056535"/>
    </source>
</evidence>
<evidence type="ECO:0000256" key="3">
    <source>
        <dbReference type="ARBA" id="ARBA00023169"/>
    </source>
</evidence>
<evidence type="ECO:0000259" key="5">
    <source>
        <dbReference type="Pfam" id="PF17101"/>
    </source>
</evidence>
<keyword evidence="2" id="KW-0808">Transferase</keyword>
<evidence type="ECO:0000313" key="7">
    <source>
        <dbReference type="EMBL" id="USQ76154.1"/>
    </source>
</evidence>
<dbReference type="InterPro" id="IPR031357">
    <property type="entry name" value="Stealth_CR3"/>
</dbReference>
<comment type="similarity">
    <text evidence="1">Belongs to the stealth family.</text>
</comment>
<dbReference type="PANTHER" id="PTHR24045:SF0">
    <property type="entry name" value="N-ACETYLGLUCOSAMINE-1-PHOSPHOTRANSFERASE SUBUNITS ALPHA_BETA"/>
    <property type="match status" value="1"/>
</dbReference>
<dbReference type="RefSeq" id="WP_252620849.1">
    <property type="nucleotide sequence ID" value="NZ_CP099490.1"/>
</dbReference>
<evidence type="ECO:0000256" key="2">
    <source>
        <dbReference type="ARBA" id="ARBA00022679"/>
    </source>
</evidence>
<organism evidence="7 8">
    <name type="scientific">Ornithinimicrobium cryptoxanthini</name>
    <dbReference type="NCBI Taxonomy" id="2934161"/>
    <lineage>
        <taxon>Bacteria</taxon>
        <taxon>Bacillati</taxon>
        <taxon>Actinomycetota</taxon>
        <taxon>Actinomycetes</taxon>
        <taxon>Micrococcales</taxon>
        <taxon>Ornithinimicrobiaceae</taxon>
        <taxon>Ornithinimicrobium</taxon>
    </lineage>
</organism>